<keyword evidence="1 5" id="KW-0489">Methyltransferase</keyword>
<dbReference type="AlphaFoldDB" id="A0A7C1IHS7"/>
<feature type="domain" description="Methyltransferase small" evidence="4">
    <location>
        <begin position="15"/>
        <end position="180"/>
    </location>
</feature>
<keyword evidence="2 5" id="KW-0808">Transferase</keyword>
<dbReference type="GO" id="GO:0032259">
    <property type="term" value="P:methylation"/>
    <property type="evidence" value="ECO:0007669"/>
    <property type="project" value="UniProtKB-KW"/>
</dbReference>
<dbReference type="CDD" id="cd02440">
    <property type="entry name" value="AdoMet_MTases"/>
    <property type="match status" value="1"/>
</dbReference>
<protein>
    <submittedName>
        <fullName evidence="5">Class I SAM-dependent methyltransferase</fullName>
    </submittedName>
</protein>
<dbReference type="InterPro" id="IPR046977">
    <property type="entry name" value="RsmC/RlmG"/>
</dbReference>
<dbReference type="PANTHER" id="PTHR47816">
    <property type="entry name" value="RIBOSOMAL RNA SMALL SUBUNIT METHYLTRANSFERASE C"/>
    <property type="match status" value="1"/>
</dbReference>
<dbReference type="SUPFAM" id="SSF53335">
    <property type="entry name" value="S-adenosyl-L-methionine-dependent methyltransferases"/>
    <property type="match status" value="1"/>
</dbReference>
<keyword evidence="3" id="KW-1133">Transmembrane helix</keyword>
<dbReference type="Pfam" id="PF05175">
    <property type="entry name" value="MTS"/>
    <property type="match status" value="1"/>
</dbReference>
<name>A0A7C1IHS7_9CREN</name>
<dbReference type="InterPro" id="IPR029063">
    <property type="entry name" value="SAM-dependent_MTases_sf"/>
</dbReference>
<evidence type="ECO:0000256" key="3">
    <source>
        <dbReference type="SAM" id="Phobius"/>
    </source>
</evidence>
<sequence length="183" mass="20253">MRTYRTIIVAGVPIKLYGGPGLFAKGGLDKGTQLLIENIEFPSSGVVLDLACGNGIIGIFIALVRKDLKVYMSDIDARAVELAKLNARINNVDDRTVVVESDVYANLPKKMFSAIYSNPPLKAGWSVIERMICEGPEHLAGKGFMQFVFAKGWEKAVEIGKRCFSQAYIVKSKWGYKIVKYEL</sequence>
<proteinExistence type="predicted"/>
<dbReference type="GO" id="GO:0008757">
    <property type="term" value="F:S-adenosylmethionine-dependent methyltransferase activity"/>
    <property type="evidence" value="ECO:0007669"/>
    <property type="project" value="InterPro"/>
</dbReference>
<evidence type="ECO:0000256" key="1">
    <source>
        <dbReference type="ARBA" id="ARBA00022603"/>
    </source>
</evidence>
<evidence type="ECO:0000259" key="4">
    <source>
        <dbReference type="Pfam" id="PF05175"/>
    </source>
</evidence>
<feature type="transmembrane region" description="Helical" evidence="3">
    <location>
        <begin position="45"/>
        <end position="64"/>
    </location>
</feature>
<evidence type="ECO:0000256" key="2">
    <source>
        <dbReference type="ARBA" id="ARBA00022679"/>
    </source>
</evidence>
<dbReference type="PANTHER" id="PTHR47816:SF4">
    <property type="entry name" value="RIBOSOMAL RNA SMALL SUBUNIT METHYLTRANSFERASE C"/>
    <property type="match status" value="1"/>
</dbReference>
<evidence type="ECO:0000313" key="5">
    <source>
        <dbReference type="EMBL" id="HDS10392.1"/>
    </source>
</evidence>
<comment type="caution">
    <text evidence="5">The sequence shown here is derived from an EMBL/GenBank/DDBJ whole genome shotgun (WGS) entry which is preliminary data.</text>
</comment>
<dbReference type="EMBL" id="DSDY01000064">
    <property type="protein sequence ID" value="HDS10392.1"/>
    <property type="molecule type" value="Genomic_DNA"/>
</dbReference>
<dbReference type="InterPro" id="IPR007848">
    <property type="entry name" value="Small_mtfrase_dom"/>
</dbReference>
<reference evidence="5" key="1">
    <citation type="journal article" date="2020" name="mSystems">
        <title>Genome- and Community-Level Interaction Insights into Carbon Utilization and Element Cycling Functions of Hydrothermarchaeota in Hydrothermal Sediment.</title>
        <authorList>
            <person name="Zhou Z."/>
            <person name="Liu Y."/>
            <person name="Xu W."/>
            <person name="Pan J."/>
            <person name="Luo Z.H."/>
            <person name="Li M."/>
        </authorList>
    </citation>
    <scope>NUCLEOTIDE SEQUENCE [LARGE SCALE GENOMIC DNA]</scope>
    <source>
        <strain evidence="5">SpSt-123</strain>
    </source>
</reference>
<accession>A0A7C1IHS7</accession>
<gene>
    <name evidence="5" type="ORF">ENO04_02035</name>
</gene>
<keyword evidence="3" id="KW-0472">Membrane</keyword>
<organism evidence="5">
    <name type="scientific">Fervidicoccus fontis</name>
    <dbReference type="NCBI Taxonomy" id="683846"/>
    <lineage>
        <taxon>Archaea</taxon>
        <taxon>Thermoproteota</taxon>
        <taxon>Thermoprotei</taxon>
        <taxon>Fervidicoccales</taxon>
        <taxon>Fervidicoccaceae</taxon>
        <taxon>Fervidicoccus</taxon>
    </lineage>
</organism>
<keyword evidence="3" id="KW-0812">Transmembrane</keyword>
<dbReference type="Gene3D" id="3.40.50.150">
    <property type="entry name" value="Vaccinia Virus protein VP39"/>
    <property type="match status" value="1"/>
</dbReference>